<gene>
    <name evidence="7" type="ORF">BSL78_09173</name>
</gene>
<comment type="caution">
    <text evidence="7">The sequence shown here is derived from an EMBL/GenBank/DDBJ whole genome shotgun (WGS) entry which is preliminary data.</text>
</comment>
<keyword evidence="6" id="KW-0137">Centromere</keyword>
<dbReference type="Proteomes" id="UP000230750">
    <property type="component" value="Unassembled WGS sequence"/>
</dbReference>
<dbReference type="InterPro" id="IPR027417">
    <property type="entry name" value="P-loop_NTPase"/>
</dbReference>
<evidence type="ECO:0000313" key="8">
    <source>
        <dbReference type="Proteomes" id="UP000230750"/>
    </source>
</evidence>
<dbReference type="AlphaFoldDB" id="A0A2G8L127"/>
<evidence type="ECO:0000313" key="7">
    <source>
        <dbReference type="EMBL" id="PIK53951.1"/>
    </source>
</evidence>
<dbReference type="EMBL" id="MRZV01000269">
    <property type="protein sequence ID" value="PIK53951.1"/>
    <property type="molecule type" value="Genomic_DNA"/>
</dbReference>
<evidence type="ECO:0000256" key="5">
    <source>
        <dbReference type="ARBA" id="ARBA00023242"/>
    </source>
</evidence>
<reference evidence="7 8" key="1">
    <citation type="journal article" date="2017" name="PLoS Biol.">
        <title>The sea cucumber genome provides insights into morphological evolution and visceral regeneration.</title>
        <authorList>
            <person name="Zhang X."/>
            <person name="Sun L."/>
            <person name="Yuan J."/>
            <person name="Sun Y."/>
            <person name="Gao Y."/>
            <person name="Zhang L."/>
            <person name="Li S."/>
            <person name="Dai H."/>
            <person name="Hamel J.F."/>
            <person name="Liu C."/>
            <person name="Yu Y."/>
            <person name="Liu S."/>
            <person name="Lin W."/>
            <person name="Guo K."/>
            <person name="Jin S."/>
            <person name="Xu P."/>
            <person name="Storey K.B."/>
            <person name="Huan P."/>
            <person name="Zhang T."/>
            <person name="Zhou Y."/>
            <person name="Zhang J."/>
            <person name="Lin C."/>
            <person name="Li X."/>
            <person name="Xing L."/>
            <person name="Huo D."/>
            <person name="Sun M."/>
            <person name="Wang L."/>
            <person name="Mercier A."/>
            <person name="Li F."/>
            <person name="Yang H."/>
            <person name="Xiang J."/>
        </authorList>
    </citation>
    <scope>NUCLEOTIDE SEQUENCE [LARGE SCALE GENOMIC DNA]</scope>
    <source>
        <strain evidence="7">Shaxun</strain>
        <tissue evidence="7">Muscle</tissue>
    </source>
</reference>
<evidence type="ECO:0000256" key="1">
    <source>
        <dbReference type="ARBA" id="ARBA00004123"/>
    </source>
</evidence>
<dbReference type="GO" id="GO:0005634">
    <property type="term" value="C:nucleus"/>
    <property type="evidence" value="ECO:0007669"/>
    <property type="project" value="UniProtKB-SubCell"/>
</dbReference>
<evidence type="ECO:0000256" key="4">
    <source>
        <dbReference type="ARBA" id="ARBA00022454"/>
    </source>
</evidence>
<dbReference type="Pfam" id="PF11111">
    <property type="entry name" value="CENP-M"/>
    <property type="match status" value="1"/>
</dbReference>
<sequence length="87" mass="9779">MSAELNELADVLRPLQKIPQPQTATILIVGADGTPKKEFAESMLNTIASYKLQIRLAKYLPLPIANDDQRPNLDFIVFLLEMNNAQR</sequence>
<keyword evidence="4" id="KW-0158">Chromosome</keyword>
<keyword evidence="5" id="KW-0539">Nucleus</keyword>
<accession>A0A2G8L127</accession>
<dbReference type="OrthoDB" id="2386686at2759"/>
<evidence type="ECO:0000256" key="3">
    <source>
        <dbReference type="ARBA" id="ARBA00016382"/>
    </source>
</evidence>
<dbReference type="GO" id="GO:0000775">
    <property type="term" value="C:chromosome, centromeric region"/>
    <property type="evidence" value="ECO:0007669"/>
    <property type="project" value="UniProtKB-SubCell"/>
</dbReference>
<dbReference type="PANTHER" id="PTHR34436:SF1">
    <property type="entry name" value="CENTROMERE PROTEIN M"/>
    <property type="match status" value="1"/>
</dbReference>
<name>A0A2G8L127_STIJA</name>
<dbReference type="Gene3D" id="3.40.50.300">
    <property type="entry name" value="P-loop containing nucleotide triphosphate hydrolases"/>
    <property type="match status" value="1"/>
</dbReference>
<dbReference type="STRING" id="307972.A0A2G8L127"/>
<keyword evidence="8" id="KW-1185">Reference proteome</keyword>
<organism evidence="7 8">
    <name type="scientific">Stichopus japonicus</name>
    <name type="common">Sea cucumber</name>
    <dbReference type="NCBI Taxonomy" id="307972"/>
    <lineage>
        <taxon>Eukaryota</taxon>
        <taxon>Metazoa</taxon>
        <taxon>Echinodermata</taxon>
        <taxon>Eleutherozoa</taxon>
        <taxon>Echinozoa</taxon>
        <taxon>Holothuroidea</taxon>
        <taxon>Aspidochirotacea</taxon>
        <taxon>Aspidochirotida</taxon>
        <taxon>Stichopodidae</taxon>
        <taxon>Apostichopus</taxon>
    </lineage>
</organism>
<dbReference type="InterPro" id="IPR020987">
    <property type="entry name" value="Centromere_Cenp-M"/>
</dbReference>
<protein>
    <recommendedName>
        <fullName evidence="3">Centromere protein M</fullName>
    </recommendedName>
</protein>
<evidence type="ECO:0000256" key="6">
    <source>
        <dbReference type="ARBA" id="ARBA00023328"/>
    </source>
</evidence>
<evidence type="ECO:0000256" key="2">
    <source>
        <dbReference type="ARBA" id="ARBA00004584"/>
    </source>
</evidence>
<comment type="subcellular location">
    <subcellularLocation>
        <location evidence="2">Chromosome</location>
        <location evidence="2">Centromere</location>
    </subcellularLocation>
    <subcellularLocation>
        <location evidence="1">Nucleus</location>
    </subcellularLocation>
</comment>
<proteinExistence type="predicted"/>
<dbReference type="PANTHER" id="PTHR34436">
    <property type="entry name" value="CENTROMERE PROTEIN M"/>
    <property type="match status" value="1"/>
</dbReference>